<keyword evidence="3" id="KW-0255">Endonuclease</keyword>
<protein>
    <recommendedName>
        <fullName evidence="3">mRNA interferase</fullName>
        <ecNumber evidence="3">3.1.-.-</ecNumber>
    </recommendedName>
</protein>
<evidence type="ECO:0000256" key="2">
    <source>
        <dbReference type="ARBA" id="ARBA00022649"/>
    </source>
</evidence>
<evidence type="ECO:0000313" key="5">
    <source>
        <dbReference type="Proteomes" id="UP001164693"/>
    </source>
</evidence>
<dbReference type="PIRSF" id="PIRSF033490">
    <property type="entry name" value="MazF"/>
    <property type="match status" value="1"/>
</dbReference>
<keyword evidence="2" id="KW-1277">Toxin-antitoxin system</keyword>
<comment type="similarity">
    <text evidence="1 3">Belongs to the PemK/MazF family.</text>
</comment>
<keyword evidence="3" id="KW-0540">Nuclease</keyword>
<dbReference type="SUPFAM" id="SSF50118">
    <property type="entry name" value="Cell growth inhibitor/plasmid maintenance toxic component"/>
    <property type="match status" value="1"/>
</dbReference>
<dbReference type="InterPro" id="IPR003477">
    <property type="entry name" value="PemK-like"/>
</dbReference>
<evidence type="ECO:0000256" key="1">
    <source>
        <dbReference type="ARBA" id="ARBA00007521"/>
    </source>
</evidence>
<organism evidence="4 5">
    <name type="scientific">Jatrophihabitans cynanchi</name>
    <dbReference type="NCBI Taxonomy" id="2944128"/>
    <lineage>
        <taxon>Bacteria</taxon>
        <taxon>Bacillati</taxon>
        <taxon>Actinomycetota</taxon>
        <taxon>Actinomycetes</taxon>
        <taxon>Jatrophihabitantales</taxon>
        <taxon>Jatrophihabitantaceae</taxon>
        <taxon>Jatrophihabitans</taxon>
    </lineage>
</organism>
<evidence type="ECO:0000313" key="4">
    <source>
        <dbReference type="EMBL" id="WAX55105.1"/>
    </source>
</evidence>
<dbReference type="Proteomes" id="UP001164693">
    <property type="component" value="Chromosome"/>
</dbReference>
<comment type="function">
    <text evidence="3">Toxic component of a type II toxin-antitoxin (TA) system.</text>
</comment>
<proteinExistence type="inferred from homology"/>
<keyword evidence="3" id="KW-0378">Hydrolase</keyword>
<keyword evidence="5" id="KW-1185">Reference proteome</keyword>
<sequence>MLRAGDVVELDLGLPEGSEAGLVRPAVVVTADRILRGGPNVVQVVPLTRTIRSSASEVVIEPAEGNGLSARSAAQCQHVRAIATGRVGAHLGNVGAVSLRQLRETLALIFDL</sequence>
<reference evidence="4" key="1">
    <citation type="submission" date="2022-05" db="EMBL/GenBank/DDBJ databases">
        <title>Jatrophihabitans sp. SB3-54 whole genome sequence.</title>
        <authorList>
            <person name="Suh M.K."/>
            <person name="Eom M.K."/>
            <person name="Kim J.S."/>
            <person name="Kim H.S."/>
            <person name="Do H.E."/>
            <person name="Shin Y.K."/>
            <person name="Lee J.-S."/>
        </authorList>
    </citation>
    <scope>NUCLEOTIDE SEQUENCE</scope>
    <source>
        <strain evidence="4">SB3-54</strain>
    </source>
</reference>
<evidence type="ECO:0000256" key="3">
    <source>
        <dbReference type="PIRNR" id="PIRNR033490"/>
    </source>
</evidence>
<dbReference type="PANTHER" id="PTHR33988">
    <property type="entry name" value="ENDORIBONUCLEASE MAZF-RELATED"/>
    <property type="match status" value="1"/>
</dbReference>
<name>A0ABY7JRC1_9ACTN</name>
<gene>
    <name evidence="4" type="ORF">M6B22_11090</name>
</gene>
<dbReference type="Pfam" id="PF02452">
    <property type="entry name" value="PemK_toxin"/>
    <property type="match status" value="1"/>
</dbReference>
<dbReference type="EC" id="3.1.-.-" evidence="3"/>
<dbReference type="Gene3D" id="2.30.30.110">
    <property type="match status" value="1"/>
</dbReference>
<accession>A0ABY7JRC1</accession>
<dbReference type="RefSeq" id="WP_269441607.1">
    <property type="nucleotide sequence ID" value="NZ_CP097463.1"/>
</dbReference>
<dbReference type="PANTHER" id="PTHR33988:SF1">
    <property type="entry name" value="ENDORIBONUCLEASE MAZF7-RELATED"/>
    <property type="match status" value="1"/>
</dbReference>
<dbReference type="EMBL" id="CP097463">
    <property type="protein sequence ID" value="WAX55105.1"/>
    <property type="molecule type" value="Genomic_DNA"/>
</dbReference>
<dbReference type="InterPro" id="IPR011067">
    <property type="entry name" value="Plasmid_toxin/cell-grow_inhib"/>
</dbReference>